<dbReference type="PROSITE" id="PS50878">
    <property type="entry name" value="RT_POL"/>
    <property type="match status" value="1"/>
</dbReference>
<comment type="caution">
    <text evidence="2">The sequence shown here is derived from an EMBL/GenBank/DDBJ whole genome shotgun (WGS) entry which is preliminary data.</text>
</comment>
<dbReference type="Proteomes" id="UP001054252">
    <property type="component" value="Unassembled WGS sequence"/>
</dbReference>
<dbReference type="AlphaFoldDB" id="A0AAV5I6F7"/>
<dbReference type="InterPro" id="IPR043502">
    <property type="entry name" value="DNA/RNA_pol_sf"/>
</dbReference>
<dbReference type="InterPro" id="IPR000477">
    <property type="entry name" value="RT_dom"/>
</dbReference>
<protein>
    <recommendedName>
        <fullName evidence="1">Reverse transcriptase domain-containing protein</fullName>
    </recommendedName>
</protein>
<organism evidence="2 3">
    <name type="scientific">Rubroshorea leprosula</name>
    <dbReference type="NCBI Taxonomy" id="152421"/>
    <lineage>
        <taxon>Eukaryota</taxon>
        <taxon>Viridiplantae</taxon>
        <taxon>Streptophyta</taxon>
        <taxon>Embryophyta</taxon>
        <taxon>Tracheophyta</taxon>
        <taxon>Spermatophyta</taxon>
        <taxon>Magnoliopsida</taxon>
        <taxon>eudicotyledons</taxon>
        <taxon>Gunneridae</taxon>
        <taxon>Pentapetalae</taxon>
        <taxon>rosids</taxon>
        <taxon>malvids</taxon>
        <taxon>Malvales</taxon>
        <taxon>Dipterocarpaceae</taxon>
        <taxon>Rubroshorea</taxon>
    </lineage>
</organism>
<dbReference type="CDD" id="cd01650">
    <property type="entry name" value="RT_nLTR_like"/>
    <property type="match status" value="1"/>
</dbReference>
<reference evidence="2 3" key="1">
    <citation type="journal article" date="2021" name="Commun. Biol.">
        <title>The genome of Shorea leprosula (Dipterocarpaceae) highlights the ecological relevance of drought in aseasonal tropical rainforests.</title>
        <authorList>
            <person name="Ng K.K.S."/>
            <person name="Kobayashi M.J."/>
            <person name="Fawcett J.A."/>
            <person name="Hatakeyama M."/>
            <person name="Paape T."/>
            <person name="Ng C.H."/>
            <person name="Ang C.C."/>
            <person name="Tnah L.H."/>
            <person name="Lee C.T."/>
            <person name="Nishiyama T."/>
            <person name="Sese J."/>
            <person name="O'Brien M.J."/>
            <person name="Copetti D."/>
            <person name="Mohd Noor M.I."/>
            <person name="Ong R.C."/>
            <person name="Putra M."/>
            <person name="Sireger I.Z."/>
            <person name="Indrioko S."/>
            <person name="Kosugi Y."/>
            <person name="Izuno A."/>
            <person name="Isagi Y."/>
            <person name="Lee S.L."/>
            <person name="Shimizu K.K."/>
        </authorList>
    </citation>
    <scope>NUCLEOTIDE SEQUENCE [LARGE SCALE GENOMIC DNA]</scope>
    <source>
        <strain evidence="2">214</strain>
    </source>
</reference>
<keyword evidence="3" id="KW-1185">Reference proteome</keyword>
<feature type="domain" description="Reverse transcriptase" evidence="1">
    <location>
        <begin position="185"/>
        <end position="463"/>
    </location>
</feature>
<proteinExistence type="predicted"/>
<name>A0AAV5I6F7_9ROSI</name>
<dbReference type="SUPFAM" id="SSF56672">
    <property type="entry name" value="DNA/RNA polymerases"/>
    <property type="match status" value="1"/>
</dbReference>
<evidence type="ECO:0000313" key="3">
    <source>
        <dbReference type="Proteomes" id="UP001054252"/>
    </source>
</evidence>
<dbReference type="EMBL" id="BPVZ01000008">
    <property type="protein sequence ID" value="GKU94710.1"/>
    <property type="molecule type" value="Genomic_DNA"/>
</dbReference>
<evidence type="ECO:0000259" key="1">
    <source>
        <dbReference type="PROSITE" id="PS50878"/>
    </source>
</evidence>
<dbReference type="PANTHER" id="PTHR31635:SF196">
    <property type="entry name" value="REVERSE TRANSCRIPTASE DOMAIN-CONTAINING PROTEIN-RELATED"/>
    <property type="match status" value="1"/>
</dbReference>
<evidence type="ECO:0000313" key="2">
    <source>
        <dbReference type="EMBL" id="GKU94710.1"/>
    </source>
</evidence>
<accession>A0AAV5I6F7</accession>
<sequence>MDRRIKEAENMIAEIDEKGENNQLSTDEIEMRRSSFLDLWKNLRIKERMSQQKSRKMWLKEGDANTKFFHNCIQGRWRRSEINYVQIDGEQFTRVTKIKEEVAKYFQTLFTEERWKRPKLDGVSFKQVSQADNELLKRVFSEVEVKEAIWDCDSSKSPSPDGFNFRFIKEMWEDIKPEVVAFIQEFHKHGRIVRGSNASFIVLIPKTENPQRIEEYRPISLIGVMYKIIAKLLANRLRKVLPKVIGEQQMAFIGGRQLVDGVIIANEVIDEVKRKKKNCFIFKVDFEKAYDKVCWEFMDYMMMRLGFNETWRKWILECLRSSLVFVLINGSPTNQFSVSKGIRQGDPLSPFLFLIVVEGLNGLVASAVEKGIYKGVRVGNEGVMVSHLQFADDTVFFEEATKDNIKVVKAIMRTFKLALGLKINFGKSHLMGMGVAESWQTKMAYKLHCKKGELPFKYLGIPIGGNNRKKSMWQSMVQLVEKKLASWKG</sequence>
<dbReference type="PANTHER" id="PTHR31635">
    <property type="entry name" value="REVERSE TRANSCRIPTASE DOMAIN-CONTAINING PROTEIN-RELATED"/>
    <property type="match status" value="1"/>
</dbReference>
<gene>
    <name evidence="2" type="ORF">SLEP1_g8163</name>
</gene>
<dbReference type="Pfam" id="PF00078">
    <property type="entry name" value="RVT_1"/>
    <property type="match status" value="1"/>
</dbReference>